<feature type="compositionally biased region" description="Basic and acidic residues" evidence="1">
    <location>
        <begin position="195"/>
        <end position="219"/>
    </location>
</feature>
<name>A0A1Q9EWA7_SYMMI</name>
<keyword evidence="3" id="KW-1185">Reference proteome</keyword>
<feature type="region of interest" description="Disordered" evidence="1">
    <location>
        <begin position="165"/>
        <end position="225"/>
    </location>
</feature>
<evidence type="ECO:0000313" key="2">
    <source>
        <dbReference type="EMBL" id="OLQ11738.1"/>
    </source>
</evidence>
<accession>A0A1Q9EWA7</accession>
<dbReference type="AlphaFoldDB" id="A0A1Q9EWA7"/>
<dbReference type="EMBL" id="LSRX01000054">
    <property type="protein sequence ID" value="OLQ11738.1"/>
    <property type="molecule type" value="Genomic_DNA"/>
</dbReference>
<dbReference type="Proteomes" id="UP000186817">
    <property type="component" value="Unassembled WGS sequence"/>
</dbReference>
<reference evidence="2 3" key="1">
    <citation type="submission" date="2016-02" db="EMBL/GenBank/DDBJ databases">
        <title>Genome analysis of coral dinoflagellate symbionts highlights evolutionary adaptations to a symbiotic lifestyle.</title>
        <authorList>
            <person name="Aranda M."/>
            <person name="Li Y."/>
            <person name="Liew Y.J."/>
            <person name="Baumgarten S."/>
            <person name="Simakov O."/>
            <person name="Wilson M."/>
            <person name="Piel J."/>
            <person name="Ashoor H."/>
            <person name="Bougouffa S."/>
            <person name="Bajic V.B."/>
            <person name="Ryu T."/>
            <person name="Ravasi T."/>
            <person name="Bayer T."/>
            <person name="Micklem G."/>
            <person name="Kim H."/>
            <person name="Bhak J."/>
            <person name="Lajeunesse T.C."/>
            <person name="Voolstra C.R."/>
        </authorList>
    </citation>
    <scope>NUCLEOTIDE SEQUENCE [LARGE SCALE GENOMIC DNA]</scope>
    <source>
        <strain evidence="2 3">CCMP2467</strain>
    </source>
</reference>
<evidence type="ECO:0000313" key="3">
    <source>
        <dbReference type="Proteomes" id="UP000186817"/>
    </source>
</evidence>
<sequence length="342" mass="38213">MSGGTILAWETSGFSDWQGFWNSLLTLLRARYMTDEVTKFAAERNRGAGALLRELPSKPAWSTLAFLVQEAQDRSAAKEQNEAEAMKRKLEAVWYSPALLHGASTSDQRSGTRQCKAAEDKLQALEPAAAPAMPEALEPAAAAAMPEEDVIVEQEDRGFEDVWAEYSKDHDRSKEKKDNKAGQTHKDKKDKKAKKREEKTKKRDKDKRDKKAKKPEKDTGNAVFARLQPNAVIDLDNDPADTDKAAIVSWCKGLKPHENAEPVRDGQWRCATCGWTGTKRRSLCAARRAASRLLLELSLRADLCLNVEVLQMTLAQRLSVGEIRKSQLEARDRAFAIVKPLL</sequence>
<organism evidence="2 3">
    <name type="scientific">Symbiodinium microadriaticum</name>
    <name type="common">Dinoflagellate</name>
    <name type="synonym">Zooxanthella microadriatica</name>
    <dbReference type="NCBI Taxonomy" id="2951"/>
    <lineage>
        <taxon>Eukaryota</taxon>
        <taxon>Sar</taxon>
        <taxon>Alveolata</taxon>
        <taxon>Dinophyceae</taxon>
        <taxon>Suessiales</taxon>
        <taxon>Symbiodiniaceae</taxon>
        <taxon>Symbiodinium</taxon>
    </lineage>
</organism>
<evidence type="ECO:0000256" key="1">
    <source>
        <dbReference type="SAM" id="MobiDB-lite"/>
    </source>
</evidence>
<protein>
    <submittedName>
        <fullName evidence="2">Uncharacterized protein</fullName>
    </submittedName>
</protein>
<comment type="caution">
    <text evidence="2">The sequence shown here is derived from an EMBL/GenBank/DDBJ whole genome shotgun (WGS) entry which is preliminary data.</text>
</comment>
<proteinExistence type="predicted"/>
<gene>
    <name evidence="2" type="ORF">AK812_SmicGene4331</name>
</gene>
<feature type="compositionally biased region" description="Basic and acidic residues" evidence="1">
    <location>
        <begin position="165"/>
        <end position="187"/>
    </location>
</feature>